<keyword evidence="7" id="KW-1185">Reference proteome</keyword>
<evidence type="ECO:0000256" key="3">
    <source>
        <dbReference type="ARBA" id="ARBA00022525"/>
    </source>
</evidence>
<evidence type="ECO:0000313" key="6">
    <source>
        <dbReference type="EMBL" id="GMG17330.1"/>
    </source>
</evidence>
<accession>A0A9W6YP59</accession>
<organism evidence="6 7">
    <name type="scientific">Phytophthora fragariaefolia</name>
    <dbReference type="NCBI Taxonomy" id="1490495"/>
    <lineage>
        <taxon>Eukaryota</taxon>
        <taxon>Sar</taxon>
        <taxon>Stramenopiles</taxon>
        <taxon>Oomycota</taxon>
        <taxon>Peronosporomycetes</taxon>
        <taxon>Peronosporales</taxon>
        <taxon>Peronosporaceae</taxon>
        <taxon>Phytophthora</taxon>
    </lineage>
</organism>
<evidence type="ECO:0000256" key="2">
    <source>
        <dbReference type="ARBA" id="ARBA00010400"/>
    </source>
</evidence>
<dbReference type="GO" id="GO:0005576">
    <property type="term" value="C:extracellular region"/>
    <property type="evidence" value="ECO:0007669"/>
    <property type="project" value="UniProtKB-SubCell"/>
</dbReference>
<evidence type="ECO:0000313" key="7">
    <source>
        <dbReference type="Proteomes" id="UP001165121"/>
    </source>
</evidence>
<feature type="signal peptide" evidence="5">
    <location>
        <begin position="1"/>
        <end position="22"/>
    </location>
</feature>
<sequence length="174" mass="19653">MRLSHFVLIAAITLLVDQDCDAASQAAKVSTLETNETPVNVVSNNGNTDRLLRSHDSDYDSIEREERVSINGLLSLMKLKRNVDKGPIDVSNLPIVTKLTKKDFSKAYIAAMKQDPAFKRKMFKKWDVYEDMPIEEKMKKLFDKQLALEYMNRRSRGMADGTIVTGKANINVAV</sequence>
<keyword evidence="4 5" id="KW-0732">Signal</keyword>
<reference evidence="6" key="1">
    <citation type="submission" date="2023-04" db="EMBL/GenBank/DDBJ databases">
        <title>Phytophthora fragariaefolia NBRC 109709.</title>
        <authorList>
            <person name="Ichikawa N."/>
            <person name="Sato H."/>
            <person name="Tonouchi N."/>
        </authorList>
    </citation>
    <scope>NUCLEOTIDE SEQUENCE</scope>
    <source>
        <strain evidence="6">NBRC 109709</strain>
    </source>
</reference>
<gene>
    <name evidence="6" type="ORF">Pfra01_003010900</name>
</gene>
<keyword evidence="3 5" id="KW-0964">Secreted</keyword>
<dbReference type="AlphaFoldDB" id="A0A9W6YP59"/>
<comment type="similarity">
    <text evidence="2 5">Belongs to the RxLR effector family.</text>
</comment>
<dbReference type="Proteomes" id="UP001165121">
    <property type="component" value="Unassembled WGS sequence"/>
</dbReference>
<dbReference type="EMBL" id="BSXT01019001">
    <property type="protein sequence ID" value="GMG17330.1"/>
    <property type="molecule type" value="Genomic_DNA"/>
</dbReference>
<evidence type="ECO:0000256" key="5">
    <source>
        <dbReference type="RuleBase" id="RU367124"/>
    </source>
</evidence>
<comment type="subcellular location">
    <subcellularLocation>
        <location evidence="1 5">Secreted</location>
    </subcellularLocation>
</comment>
<dbReference type="OrthoDB" id="113244at2759"/>
<evidence type="ECO:0000256" key="1">
    <source>
        <dbReference type="ARBA" id="ARBA00004613"/>
    </source>
</evidence>
<proteinExistence type="inferred from homology"/>
<comment type="domain">
    <text evidence="5">The RxLR-dEER motif acts to carry the protein into the host cell cytoplasm through binding to cell surface phosphatidylinositol-3-phosphate.</text>
</comment>
<dbReference type="InterPro" id="IPR031825">
    <property type="entry name" value="RXLR"/>
</dbReference>
<dbReference type="Pfam" id="PF16810">
    <property type="entry name" value="RXLR"/>
    <property type="match status" value="1"/>
</dbReference>
<comment type="caution">
    <text evidence="6">The sequence shown here is derived from an EMBL/GenBank/DDBJ whole genome shotgun (WGS) entry which is preliminary data.</text>
</comment>
<comment type="function">
    <text evidence="5">Effector that suppresses plant defense responses during pathogen infection.</text>
</comment>
<protein>
    <recommendedName>
        <fullName evidence="5">RxLR effector protein</fullName>
    </recommendedName>
</protein>
<evidence type="ECO:0000256" key="4">
    <source>
        <dbReference type="ARBA" id="ARBA00022729"/>
    </source>
</evidence>
<feature type="chain" id="PRO_5041015691" description="RxLR effector protein" evidence="5">
    <location>
        <begin position="23"/>
        <end position="174"/>
    </location>
</feature>
<name>A0A9W6YP59_9STRA</name>